<dbReference type="InterPro" id="IPR015421">
    <property type="entry name" value="PyrdxlP-dep_Trfase_major"/>
</dbReference>
<comment type="similarity">
    <text evidence="2 5">Belongs to the trans-sulfuration enzymes family.</text>
</comment>
<dbReference type="PIRSF" id="PIRSF001434">
    <property type="entry name" value="CGS"/>
    <property type="match status" value="1"/>
</dbReference>
<dbReference type="InterPro" id="IPR015422">
    <property type="entry name" value="PyrdxlP-dep_Trfase_small"/>
</dbReference>
<keyword evidence="4 5" id="KW-0663">Pyridoxal phosphate</keyword>
<dbReference type="PANTHER" id="PTHR43797">
    <property type="entry name" value="HOMOCYSTEINE/CYSTEINE SYNTHASE"/>
    <property type="match status" value="1"/>
</dbReference>
<dbReference type="CDD" id="cd00614">
    <property type="entry name" value="CGS_like"/>
    <property type="match status" value="1"/>
</dbReference>
<organism evidence="6 7">
    <name type="scientific">Fictibacillus terranigra</name>
    <dbReference type="NCBI Taxonomy" id="3058424"/>
    <lineage>
        <taxon>Bacteria</taxon>
        <taxon>Bacillati</taxon>
        <taxon>Bacillota</taxon>
        <taxon>Bacilli</taxon>
        <taxon>Bacillales</taxon>
        <taxon>Fictibacillaceae</taxon>
        <taxon>Fictibacillus</taxon>
    </lineage>
</organism>
<gene>
    <name evidence="6" type="ORF">QYF49_04805</name>
</gene>
<dbReference type="InterPro" id="IPR054542">
    <property type="entry name" value="Cys_met_metab_PP"/>
</dbReference>
<evidence type="ECO:0000256" key="5">
    <source>
        <dbReference type="RuleBase" id="RU362118"/>
    </source>
</evidence>
<dbReference type="EMBL" id="JAUHLN010000001">
    <property type="protein sequence ID" value="MDN4072349.1"/>
    <property type="molecule type" value="Genomic_DNA"/>
</dbReference>
<dbReference type="Pfam" id="PF01053">
    <property type="entry name" value="Cys_Met_Meta_PP"/>
    <property type="match status" value="1"/>
</dbReference>
<evidence type="ECO:0000256" key="3">
    <source>
        <dbReference type="ARBA" id="ARBA00022679"/>
    </source>
</evidence>
<evidence type="ECO:0000313" key="6">
    <source>
        <dbReference type="EMBL" id="MDN4072349.1"/>
    </source>
</evidence>
<evidence type="ECO:0000256" key="2">
    <source>
        <dbReference type="ARBA" id="ARBA00009077"/>
    </source>
</evidence>
<dbReference type="Proteomes" id="UP001168694">
    <property type="component" value="Unassembled WGS sequence"/>
</dbReference>
<protein>
    <submittedName>
        <fullName evidence="6">Homocysteine synthase</fullName>
    </submittedName>
</protein>
<proteinExistence type="inferred from homology"/>
<dbReference type="Gene3D" id="3.40.640.10">
    <property type="entry name" value="Type I PLP-dependent aspartate aminotransferase-like (Major domain)"/>
    <property type="match status" value="1"/>
</dbReference>
<reference evidence="6" key="1">
    <citation type="submission" date="2023-06" db="EMBL/GenBank/DDBJ databases">
        <title>Draft Genome Sequences of Representative Paenibacillus Polymyxa, Bacillus cereus, Fictibacillus sp., and Brevibacillus agri Strains Isolated from Amazonian Dark Earth.</title>
        <authorList>
            <person name="Pellegrinetti T.A."/>
            <person name="Cunha I.C.M."/>
            <person name="Chaves M.G."/>
            <person name="Freitas A.S."/>
            <person name="Silva A.V.R."/>
            <person name="Tsai S.M."/>
            <person name="Mendes L.W."/>
        </authorList>
    </citation>
    <scope>NUCLEOTIDE SEQUENCE</scope>
    <source>
        <strain evidence="6">CENA-BCM004</strain>
    </source>
</reference>
<dbReference type="SUPFAM" id="SSF53383">
    <property type="entry name" value="PLP-dependent transferases"/>
    <property type="match status" value="1"/>
</dbReference>
<keyword evidence="3" id="KW-0808">Transferase</keyword>
<dbReference type="PROSITE" id="PS00868">
    <property type="entry name" value="CYS_MET_METAB_PP"/>
    <property type="match status" value="1"/>
</dbReference>
<dbReference type="NCBIfam" id="NF006096">
    <property type="entry name" value="PRK08248.1"/>
    <property type="match status" value="1"/>
</dbReference>
<dbReference type="InterPro" id="IPR000277">
    <property type="entry name" value="Cys/Met-Metab_PyrdxlP-dep_enz"/>
</dbReference>
<dbReference type="NCBIfam" id="TIGR01326">
    <property type="entry name" value="OAH_OAS_sulfhy"/>
    <property type="match status" value="1"/>
</dbReference>
<dbReference type="Gene3D" id="3.90.1150.10">
    <property type="entry name" value="Aspartate Aminotransferase, domain 1"/>
    <property type="match status" value="1"/>
</dbReference>
<dbReference type="InterPro" id="IPR006235">
    <property type="entry name" value="OAc-hSer/O-AcSer_sulfhydrylase"/>
</dbReference>
<comment type="caution">
    <text evidence="6">The sequence shown here is derived from an EMBL/GenBank/DDBJ whole genome shotgun (WGS) entry which is preliminary data.</text>
</comment>
<dbReference type="RefSeq" id="WP_290398469.1">
    <property type="nucleotide sequence ID" value="NZ_JAUHLN010000001.1"/>
</dbReference>
<sequence>MSEEREYGFETVSLHEGQKVDPTTGARAVPIYQTTSYQFNSTEHAANLFGLKEFGNIYSRIMNPTQDAFEQTIAKLEGGVGALAVSSGQAAITYSILNIAGAGDEIVASGSLYGGTYNLFANTLPKLGVNFKFAEVDNLQSFRDAITEKTKAVYIETIGNPKIDVADISAIAEIAHEAGVPLIVDNTFATPYLCRPIEHGADIVVHSATKFIGGHGTSIGGLIIDSGKFDWTNGKFPGLTEPDESYNGVVYTEAVGPLAYIIKARVQLLRDLGSCVSPFNSFLFIQGLETLALRVERHSENALKVAKYLKEHPAVDWVNYPGLEDNEYHELAQKYLPKGSGAILTFGVKGRVEEGRKLIESVRLFSHLANVGDSKSLIIHPASTTHQQLTEEEQRRAGVSPEMVRLSIGIETIDDIIYDLEQALAVISPVPSGQ</sequence>
<comment type="cofactor">
    <cofactor evidence="1 5">
        <name>pyridoxal 5'-phosphate</name>
        <dbReference type="ChEBI" id="CHEBI:597326"/>
    </cofactor>
</comment>
<dbReference type="PANTHER" id="PTHR43797:SF2">
    <property type="entry name" value="HOMOCYSTEINE_CYSTEINE SYNTHASE"/>
    <property type="match status" value="1"/>
</dbReference>
<accession>A0ABT8E362</accession>
<name>A0ABT8E362_9BACL</name>
<dbReference type="InterPro" id="IPR015424">
    <property type="entry name" value="PyrdxlP-dep_Trfase"/>
</dbReference>
<evidence type="ECO:0000256" key="4">
    <source>
        <dbReference type="ARBA" id="ARBA00022898"/>
    </source>
</evidence>
<keyword evidence="7" id="KW-1185">Reference proteome</keyword>
<evidence type="ECO:0000313" key="7">
    <source>
        <dbReference type="Proteomes" id="UP001168694"/>
    </source>
</evidence>
<evidence type="ECO:0000256" key="1">
    <source>
        <dbReference type="ARBA" id="ARBA00001933"/>
    </source>
</evidence>